<protein>
    <submittedName>
        <fullName evidence="4">Phosphorelay protein LuxU</fullName>
    </submittedName>
</protein>
<dbReference type="Pfam" id="PF01627">
    <property type="entry name" value="Hpt"/>
    <property type="match status" value="1"/>
</dbReference>
<dbReference type="SUPFAM" id="SSF47226">
    <property type="entry name" value="Histidine-containing phosphotransfer domain, HPT domain"/>
    <property type="match status" value="1"/>
</dbReference>
<sequence length="114" mass="12617">MEMNTKTIDSLRNEIGADNLPILLGIFTSELEQYQAALTTETEQASQFQEICHSLKSSAASFGAEDLCQVATEVDDEVKDGAYRHDLARVDAFLLLLQRTLGCYQQVLATLESD</sequence>
<dbReference type="EMBL" id="CAKLCM010000002">
    <property type="protein sequence ID" value="CAH0525530.1"/>
    <property type="molecule type" value="Genomic_DNA"/>
</dbReference>
<keyword evidence="5" id="KW-1185">Reference proteome</keyword>
<evidence type="ECO:0000313" key="5">
    <source>
        <dbReference type="Proteomes" id="UP000838160"/>
    </source>
</evidence>
<keyword evidence="2" id="KW-0597">Phosphoprotein</keyword>
<reference evidence="4" key="1">
    <citation type="submission" date="2021-12" db="EMBL/GenBank/DDBJ databases">
        <authorList>
            <person name="Rodrigo-Torres L."/>
            <person name="Arahal R. D."/>
            <person name="Lucena T."/>
        </authorList>
    </citation>
    <scope>NUCLEOTIDE SEQUENCE</scope>
    <source>
        <strain evidence="4">CECT 8226</strain>
    </source>
</reference>
<name>A0ABM8ZG02_9VIBR</name>
<evidence type="ECO:0000259" key="3">
    <source>
        <dbReference type="PROSITE" id="PS50894"/>
    </source>
</evidence>
<dbReference type="InterPro" id="IPR008207">
    <property type="entry name" value="Sig_transdc_His_kin_Hpt_dom"/>
</dbReference>
<dbReference type="Proteomes" id="UP000838160">
    <property type="component" value="Unassembled WGS sequence"/>
</dbReference>
<comment type="caution">
    <text evidence="4">The sequence shown here is derived from an EMBL/GenBank/DDBJ whole genome shotgun (WGS) entry which is preliminary data.</text>
</comment>
<proteinExistence type="predicted"/>
<dbReference type="InterPro" id="IPR036641">
    <property type="entry name" value="HPT_dom_sf"/>
</dbReference>
<evidence type="ECO:0000256" key="2">
    <source>
        <dbReference type="PROSITE-ProRule" id="PRU00110"/>
    </source>
</evidence>
<feature type="modified residue" description="Phosphohistidine" evidence="2">
    <location>
        <position position="53"/>
    </location>
</feature>
<feature type="domain" description="HPt" evidence="3">
    <location>
        <begin position="12"/>
        <end position="111"/>
    </location>
</feature>
<dbReference type="Gene3D" id="1.20.120.160">
    <property type="entry name" value="HPT domain"/>
    <property type="match status" value="1"/>
</dbReference>
<evidence type="ECO:0000256" key="1">
    <source>
        <dbReference type="ARBA" id="ARBA00023012"/>
    </source>
</evidence>
<gene>
    <name evidence="4" type="primary">luxU</name>
    <name evidence="4" type="ORF">VHP8226_01056</name>
</gene>
<dbReference type="PROSITE" id="PS50894">
    <property type="entry name" value="HPT"/>
    <property type="match status" value="1"/>
</dbReference>
<keyword evidence="1" id="KW-0902">Two-component regulatory system</keyword>
<accession>A0ABM8ZG02</accession>
<evidence type="ECO:0000313" key="4">
    <source>
        <dbReference type="EMBL" id="CAH0525530.1"/>
    </source>
</evidence>
<organism evidence="4 5">
    <name type="scientific">Vibrio hippocampi</name>
    <dbReference type="NCBI Taxonomy" id="654686"/>
    <lineage>
        <taxon>Bacteria</taxon>
        <taxon>Pseudomonadati</taxon>
        <taxon>Pseudomonadota</taxon>
        <taxon>Gammaproteobacteria</taxon>
        <taxon>Vibrionales</taxon>
        <taxon>Vibrionaceae</taxon>
        <taxon>Vibrio</taxon>
    </lineage>
</organism>